<dbReference type="AlphaFoldDB" id="A0A1W6YTX5"/>
<dbReference type="NCBIfam" id="NF009527">
    <property type="entry name" value="PRK12891.1"/>
    <property type="match status" value="1"/>
</dbReference>
<comment type="similarity">
    <text evidence="2">Belongs to the peptidase M20 family.</text>
</comment>
<dbReference type="EMBL" id="CP021108">
    <property type="protein sequence ID" value="ARP84471.1"/>
    <property type="molecule type" value="Genomic_DNA"/>
</dbReference>
<dbReference type="SUPFAM" id="SSF53187">
    <property type="entry name" value="Zn-dependent exopeptidases"/>
    <property type="match status" value="1"/>
</dbReference>
<accession>A0A1W6YTX5</accession>
<keyword evidence="7" id="KW-0862">Zinc</keyword>
<dbReference type="Pfam" id="PF07687">
    <property type="entry name" value="M20_dimer"/>
    <property type="match status" value="1"/>
</dbReference>
<dbReference type="InterPro" id="IPR002933">
    <property type="entry name" value="Peptidase_M20"/>
</dbReference>
<comment type="cofactor">
    <cofactor evidence="1">
        <name>Mn(2+)</name>
        <dbReference type="ChEBI" id="CHEBI:29035"/>
    </cofactor>
</comment>
<dbReference type="GO" id="GO:0016813">
    <property type="term" value="F:hydrolase activity, acting on carbon-nitrogen (but not peptide) bonds, in linear amidines"/>
    <property type="evidence" value="ECO:0007669"/>
    <property type="project" value="InterPro"/>
</dbReference>
<dbReference type="KEGG" id="bgv:CAL12_10490"/>
<keyword evidence="5" id="KW-0378">Hydrolase</keyword>
<dbReference type="Gene3D" id="3.30.70.360">
    <property type="match status" value="1"/>
</dbReference>
<evidence type="ECO:0000256" key="1">
    <source>
        <dbReference type="ARBA" id="ARBA00001936"/>
    </source>
</evidence>
<dbReference type="PANTHER" id="PTHR32494">
    <property type="entry name" value="ALLANTOATE DEIMINASE-RELATED"/>
    <property type="match status" value="1"/>
</dbReference>
<comment type="cofactor">
    <cofactor evidence="7">
        <name>Zn(2+)</name>
        <dbReference type="ChEBI" id="CHEBI:29105"/>
    </cofactor>
    <text evidence="7">Binds 2 Zn(2+) ions per subunit.</text>
</comment>
<keyword evidence="10" id="KW-1185">Reference proteome</keyword>
<evidence type="ECO:0000256" key="7">
    <source>
        <dbReference type="PIRSR" id="PIRSR001235-1"/>
    </source>
</evidence>
<feature type="binding site" evidence="7">
    <location>
        <position position="98"/>
    </location>
    <ligand>
        <name>Zn(2+)</name>
        <dbReference type="ChEBI" id="CHEBI:29105"/>
        <label>2</label>
    </ligand>
</feature>
<keyword evidence="4 7" id="KW-0479">Metal-binding</keyword>
<evidence type="ECO:0000256" key="2">
    <source>
        <dbReference type="ARBA" id="ARBA00006153"/>
    </source>
</evidence>
<sequence length="428" mass="46972">MAAALSADLDAETALAAELFDTLRSRSRSALGVTRASYGEGEQMAHDLMRELGRRLDLEERIDAAGNLYLTLPGTDRDLPAIMTGSHLDSVPDGGNYDGAAGVVAGMAMLARWRRAGRLPRHDITVMGVRAEELSWFPAPYIGSRAAWGLLEPEALDQCVRPDTGRTLGEHMAQAGFEPDRIRRQEPQLRVEDIECFLELHIEQGPQLVQESIPVGVVTGIRGNLRYKHCHVIGRYGHAGAEPRRSRQDAVLAAAEFLNRLEAMWIDYESRGLDLVCTVGQCHTDTKVHTMTKIPGELWFSMDIRSQDNDLLMRIDRTLREMAEEIGSRRGVKIDLGAYTNALPGPIAPVHRERLVRLAGDLGIEHIQMASGAGHDSAVFGISGVPTAMIFVRNEHGSHNPDEAMEIADFAQGLKLLVAAVEDIDASH</sequence>
<dbReference type="NCBIfam" id="TIGR01879">
    <property type="entry name" value="hydantase"/>
    <property type="match status" value="1"/>
</dbReference>
<dbReference type="Gene3D" id="3.40.630.10">
    <property type="entry name" value="Zn peptidases"/>
    <property type="match status" value="1"/>
</dbReference>
<dbReference type="InterPro" id="IPR036264">
    <property type="entry name" value="Bact_exopeptidase_dim_dom"/>
</dbReference>
<feature type="domain" description="Peptidase M20 dimerisation" evidence="8">
    <location>
        <begin position="223"/>
        <end position="326"/>
    </location>
</feature>
<feature type="binding site" evidence="7">
    <location>
        <position position="87"/>
    </location>
    <ligand>
        <name>Zn(2+)</name>
        <dbReference type="ChEBI" id="CHEBI:29105"/>
        <label>1</label>
    </ligand>
</feature>
<dbReference type="PIRSF" id="PIRSF001235">
    <property type="entry name" value="Amidase_carbamoylase"/>
    <property type="match status" value="1"/>
</dbReference>
<evidence type="ECO:0000313" key="9">
    <source>
        <dbReference type="EMBL" id="ARP84471.1"/>
    </source>
</evidence>
<gene>
    <name evidence="9" type="ORF">CAL12_10490</name>
</gene>
<dbReference type="Proteomes" id="UP000194151">
    <property type="component" value="Chromosome"/>
</dbReference>
<feature type="binding site" evidence="7">
    <location>
        <position position="399"/>
    </location>
    <ligand>
        <name>Zn(2+)</name>
        <dbReference type="ChEBI" id="CHEBI:29105"/>
        <label>2</label>
    </ligand>
</feature>
<evidence type="ECO:0000256" key="6">
    <source>
        <dbReference type="ARBA" id="ARBA00023211"/>
    </source>
</evidence>
<evidence type="ECO:0000256" key="5">
    <source>
        <dbReference type="ARBA" id="ARBA00022801"/>
    </source>
</evidence>
<keyword evidence="6" id="KW-0464">Manganese</keyword>
<dbReference type="OrthoDB" id="9808195at2"/>
<dbReference type="GO" id="GO:0046872">
    <property type="term" value="F:metal ion binding"/>
    <property type="evidence" value="ECO:0007669"/>
    <property type="project" value="UniProtKB-KW"/>
</dbReference>
<dbReference type="STRING" id="1416806.CAL12_10490"/>
<dbReference type="InterPro" id="IPR011650">
    <property type="entry name" value="Peptidase_M20_dimer"/>
</dbReference>
<evidence type="ECO:0000313" key="10">
    <source>
        <dbReference type="Proteomes" id="UP000194151"/>
    </source>
</evidence>
<proteinExistence type="inferred from homology"/>
<evidence type="ECO:0000256" key="3">
    <source>
        <dbReference type="ARBA" id="ARBA00011738"/>
    </source>
</evidence>
<comment type="subunit">
    <text evidence="3">Homodimer.</text>
</comment>
<feature type="binding site" evidence="7">
    <location>
        <position position="201"/>
    </location>
    <ligand>
        <name>Zn(2+)</name>
        <dbReference type="ChEBI" id="CHEBI:29105"/>
        <label>1</label>
    </ligand>
</feature>
<dbReference type="SUPFAM" id="SSF55031">
    <property type="entry name" value="Bacterial exopeptidase dimerisation domain"/>
    <property type="match status" value="1"/>
</dbReference>
<organism evidence="9 10">
    <name type="scientific">Bordetella genomosp. 8</name>
    <dbReference type="NCBI Taxonomy" id="1416806"/>
    <lineage>
        <taxon>Bacteria</taxon>
        <taxon>Pseudomonadati</taxon>
        <taxon>Pseudomonadota</taxon>
        <taxon>Betaproteobacteria</taxon>
        <taxon>Burkholderiales</taxon>
        <taxon>Alcaligenaceae</taxon>
        <taxon>Bordetella</taxon>
    </lineage>
</organism>
<protein>
    <recommendedName>
        <fullName evidence="8">Peptidase M20 dimerisation domain-containing protein</fullName>
    </recommendedName>
</protein>
<evidence type="ECO:0000259" key="8">
    <source>
        <dbReference type="Pfam" id="PF07687"/>
    </source>
</evidence>
<feature type="binding site" evidence="7">
    <location>
        <position position="98"/>
    </location>
    <ligand>
        <name>Zn(2+)</name>
        <dbReference type="ChEBI" id="CHEBI:29105"/>
        <label>1</label>
    </ligand>
</feature>
<dbReference type="Pfam" id="PF01546">
    <property type="entry name" value="Peptidase_M20"/>
    <property type="match status" value="1"/>
</dbReference>
<dbReference type="PANTHER" id="PTHR32494:SF19">
    <property type="entry name" value="ALLANTOATE DEIMINASE-RELATED"/>
    <property type="match status" value="1"/>
</dbReference>
<evidence type="ECO:0000256" key="4">
    <source>
        <dbReference type="ARBA" id="ARBA00022723"/>
    </source>
</evidence>
<reference evidence="9 10" key="1">
    <citation type="submission" date="2017-05" db="EMBL/GenBank/DDBJ databases">
        <title>Complete and WGS of Bordetella genogroups.</title>
        <authorList>
            <person name="Spilker T."/>
            <person name="LiPuma J."/>
        </authorList>
    </citation>
    <scope>NUCLEOTIDE SEQUENCE [LARGE SCALE GENOMIC DNA]</scope>
    <source>
        <strain evidence="9 10">AU19157</strain>
    </source>
</reference>
<feature type="binding site" evidence="7">
    <location>
        <position position="133"/>
    </location>
    <ligand>
        <name>Zn(2+)</name>
        <dbReference type="ChEBI" id="CHEBI:29105"/>
        <label>2</label>
    </ligand>
</feature>
<name>A0A1W6YTX5_9BORD</name>
<dbReference type="InterPro" id="IPR010158">
    <property type="entry name" value="Amidase_Cbmase"/>
</dbReference>